<evidence type="ECO:0000256" key="1">
    <source>
        <dbReference type="SAM" id="Phobius"/>
    </source>
</evidence>
<organism evidence="2 3">
    <name type="scientific">Citrobacter rodentium (strain ICC168)</name>
    <name type="common">Citrobacter freundii biotype 4280</name>
    <dbReference type="NCBI Taxonomy" id="637910"/>
    <lineage>
        <taxon>Bacteria</taxon>
        <taxon>Pseudomonadati</taxon>
        <taxon>Pseudomonadota</taxon>
        <taxon>Gammaproteobacteria</taxon>
        <taxon>Enterobacterales</taxon>
        <taxon>Enterobacteriaceae</taxon>
        <taxon>Citrobacter</taxon>
    </lineage>
</organism>
<dbReference type="Proteomes" id="UP000001889">
    <property type="component" value="Chromosome"/>
</dbReference>
<keyword evidence="3" id="KW-1185">Reference proteome</keyword>
<protein>
    <submittedName>
        <fullName evidence="2">Membrane protein</fullName>
    </submittedName>
</protein>
<keyword evidence="1" id="KW-0812">Transmembrane</keyword>
<dbReference type="HOGENOM" id="CLU_079084_2_0_6"/>
<sequence>MRYRQSSLSDFLSHHRGDNPLRDSADIRWHSMNPMLRDMALMDGSFITQHHHILLLTIEEAQQVIDDLTGGVDRFFSYRAGPGNIKDGLDAFRNLSKLTTWYNPAKELKFNFDVLKIKAIEYKVGGKTYIKITGYPGIRRILNGTRYGAKHPQILEMAIGKRGLYNNISNGVRYCIYFSLAWRAIELIFKSDYDLVDFLVDITMDMAKAVVSGVVIGVTITGLLAIFSFPVIATTTIIVIMGLILNKSLNITDDKAGLSRELKNKLRDYIYNHRSYDYGFDHPNFYSF</sequence>
<accession>D2TLL9</accession>
<dbReference type="STRING" id="637910.ROD_44041"/>
<evidence type="ECO:0000313" key="3">
    <source>
        <dbReference type="Proteomes" id="UP000001889"/>
    </source>
</evidence>
<feature type="transmembrane region" description="Helical" evidence="1">
    <location>
        <begin position="209"/>
        <end position="240"/>
    </location>
</feature>
<dbReference type="AlphaFoldDB" id="D2TLL9"/>
<proteinExistence type="predicted"/>
<keyword evidence="1" id="KW-1133">Transmembrane helix</keyword>
<reference evidence="2 3" key="1">
    <citation type="journal article" date="2010" name="J. Bacteriol.">
        <title>The Citrobacter rodentium genome sequence reveals convergent evolution with human pathogenic Escherichia coli.</title>
        <authorList>
            <person name="Petty N.K."/>
            <person name="Bulgin R."/>
            <person name="Crepin V.F."/>
            <person name="Cerdeno-Tarraga A.M."/>
            <person name="Schroeder G.N."/>
            <person name="Quail M.A."/>
            <person name="Lennard N."/>
            <person name="Corton C."/>
            <person name="Barron A."/>
            <person name="Clark L."/>
            <person name="Toribio A.L."/>
            <person name="Parkhill J."/>
            <person name="Dougan G."/>
            <person name="Frankel G."/>
            <person name="Thomson N.R."/>
        </authorList>
    </citation>
    <scope>NUCLEOTIDE SEQUENCE [LARGE SCALE GENOMIC DNA]</scope>
    <source>
        <strain evidence="2 3">ICC168</strain>
    </source>
</reference>
<dbReference type="eggNOG" id="COG4104">
    <property type="taxonomic scope" value="Bacteria"/>
</dbReference>
<keyword evidence="1" id="KW-0472">Membrane</keyword>
<dbReference type="KEGG" id="cro:ROD_44041"/>
<evidence type="ECO:0000313" key="2">
    <source>
        <dbReference type="EMBL" id="CBG91099.1"/>
    </source>
</evidence>
<dbReference type="RefSeq" id="WP_012908335.1">
    <property type="nucleotide sequence ID" value="NC_013716.1"/>
</dbReference>
<name>D2TLL9_CITRI</name>
<gene>
    <name evidence="2" type="ordered locus">ROD_44041</name>
</gene>
<dbReference type="EMBL" id="FN543502">
    <property type="protein sequence ID" value="CBG91099.1"/>
    <property type="molecule type" value="Genomic_DNA"/>
</dbReference>